<sequence>MATATIQLPIPPHGFSSAAPCGMSYSNGVPKLLFDADTSEFCYWQFRMPQNYASGLTAKIQYSMASGVANEVEFQVNVMAVSDADAQDLDAESYDADNVGSATVPGTAGYMDEISITLTNADSVAAGDLVRIRLTTDAADAVNDDATGDREVWAVSLEYTTT</sequence>
<dbReference type="EMBL" id="MT142912">
    <property type="protein sequence ID" value="QJA90431.1"/>
    <property type="molecule type" value="Genomic_DNA"/>
</dbReference>
<accession>A0A6M3LAX1</accession>
<organism evidence="1">
    <name type="scientific">viral metagenome</name>
    <dbReference type="NCBI Taxonomy" id="1070528"/>
    <lineage>
        <taxon>unclassified sequences</taxon>
        <taxon>metagenomes</taxon>
        <taxon>organismal metagenomes</taxon>
    </lineage>
</organism>
<protein>
    <submittedName>
        <fullName evidence="1">Uncharacterized protein</fullName>
    </submittedName>
</protein>
<name>A0A6M3LAX1_9ZZZZ</name>
<gene>
    <name evidence="1" type="ORF">MM415B02376_0005</name>
</gene>
<dbReference type="AlphaFoldDB" id="A0A6M3LAX1"/>
<reference evidence="1" key="1">
    <citation type="submission" date="2020-03" db="EMBL/GenBank/DDBJ databases">
        <title>The deep terrestrial virosphere.</title>
        <authorList>
            <person name="Holmfeldt K."/>
            <person name="Nilsson E."/>
            <person name="Simone D."/>
            <person name="Lopez-Fernandez M."/>
            <person name="Wu X."/>
            <person name="de Brujin I."/>
            <person name="Lundin D."/>
            <person name="Andersson A."/>
            <person name="Bertilsson S."/>
            <person name="Dopson M."/>
        </authorList>
    </citation>
    <scope>NUCLEOTIDE SEQUENCE</scope>
    <source>
        <strain evidence="1">MM415B02376</strain>
    </source>
</reference>
<proteinExistence type="predicted"/>
<evidence type="ECO:0000313" key="1">
    <source>
        <dbReference type="EMBL" id="QJA90431.1"/>
    </source>
</evidence>